<evidence type="ECO:0000256" key="10">
    <source>
        <dbReference type="ARBA" id="ARBA00022989"/>
    </source>
</evidence>
<dbReference type="NCBIfam" id="TIGR03141">
    <property type="entry name" value="cytochro_ccmD"/>
    <property type="match status" value="1"/>
</dbReference>
<dbReference type="GO" id="GO:0015886">
    <property type="term" value="P:heme transport"/>
    <property type="evidence" value="ECO:0007669"/>
    <property type="project" value="InterPro"/>
</dbReference>
<dbReference type="GO" id="GO:0005886">
    <property type="term" value="C:plasma membrane"/>
    <property type="evidence" value="ECO:0007669"/>
    <property type="project" value="UniProtKB-SubCell"/>
</dbReference>
<dbReference type="GO" id="GO:0017004">
    <property type="term" value="P:cytochrome complex assembly"/>
    <property type="evidence" value="ECO:0007669"/>
    <property type="project" value="UniProtKB-KW"/>
</dbReference>
<sequence length="64" mass="7001">MDLGPHSGFIIASYLLTAGAVLALLVWVLLDRRKLDADLARLAEQGISRARPQQPSRGTQTDRT</sequence>
<accession>A0A1M7N2G9</accession>
<keyword evidence="8 12" id="KW-0812">Transmembrane</keyword>
<evidence type="ECO:0000256" key="4">
    <source>
        <dbReference type="ARBA" id="ARBA00016461"/>
    </source>
</evidence>
<evidence type="ECO:0000256" key="2">
    <source>
        <dbReference type="ARBA" id="ARBA00004377"/>
    </source>
</evidence>
<reference evidence="13 14" key="1">
    <citation type="submission" date="2016-11" db="EMBL/GenBank/DDBJ databases">
        <authorList>
            <person name="Jaros S."/>
            <person name="Januszkiewicz K."/>
            <person name="Wedrychowicz H."/>
        </authorList>
    </citation>
    <scope>NUCLEOTIDE SEQUENCE [LARGE SCALE GENOMIC DNA]</scope>
    <source>
        <strain evidence="13 14">DSM 22153</strain>
    </source>
</reference>
<keyword evidence="11 12" id="KW-0472">Membrane</keyword>
<protein>
    <recommendedName>
        <fullName evidence="4 12">Heme exporter protein D</fullName>
    </recommendedName>
</protein>
<evidence type="ECO:0000256" key="11">
    <source>
        <dbReference type="ARBA" id="ARBA00023136"/>
    </source>
</evidence>
<gene>
    <name evidence="13" type="ORF">SAMN05444272_3670</name>
</gene>
<comment type="function">
    <text evidence="1 12">Required for the export of heme to the periplasm for the biogenesis of c-type cytochromes.</text>
</comment>
<keyword evidence="7 12" id="KW-0997">Cell inner membrane</keyword>
<evidence type="ECO:0000256" key="3">
    <source>
        <dbReference type="ARBA" id="ARBA00008741"/>
    </source>
</evidence>
<proteinExistence type="inferred from homology"/>
<dbReference type="STRING" id="735517.SAMN05444272_3670"/>
<evidence type="ECO:0000313" key="14">
    <source>
        <dbReference type="Proteomes" id="UP000186002"/>
    </source>
</evidence>
<organism evidence="13 14">
    <name type="scientific">Roseibium suaedae</name>
    <dbReference type="NCBI Taxonomy" id="735517"/>
    <lineage>
        <taxon>Bacteria</taxon>
        <taxon>Pseudomonadati</taxon>
        <taxon>Pseudomonadota</taxon>
        <taxon>Alphaproteobacteria</taxon>
        <taxon>Hyphomicrobiales</taxon>
        <taxon>Stappiaceae</taxon>
        <taxon>Roseibium</taxon>
    </lineage>
</organism>
<keyword evidence="5 12" id="KW-0813">Transport</keyword>
<evidence type="ECO:0000313" key="13">
    <source>
        <dbReference type="EMBL" id="SHM97649.1"/>
    </source>
</evidence>
<evidence type="ECO:0000256" key="6">
    <source>
        <dbReference type="ARBA" id="ARBA00022475"/>
    </source>
</evidence>
<dbReference type="RefSeq" id="WP_073014751.1">
    <property type="nucleotide sequence ID" value="NZ_FRBW01000004.1"/>
</dbReference>
<keyword evidence="9 12" id="KW-0201">Cytochrome c-type biogenesis</keyword>
<dbReference type="Pfam" id="PF04995">
    <property type="entry name" value="CcmD"/>
    <property type="match status" value="1"/>
</dbReference>
<keyword evidence="14" id="KW-1185">Reference proteome</keyword>
<feature type="transmembrane region" description="Helical" evidence="12">
    <location>
        <begin position="6"/>
        <end position="30"/>
    </location>
</feature>
<evidence type="ECO:0000256" key="8">
    <source>
        <dbReference type="ARBA" id="ARBA00022692"/>
    </source>
</evidence>
<dbReference type="InterPro" id="IPR007078">
    <property type="entry name" value="Haem_export_protD_CcmD"/>
</dbReference>
<evidence type="ECO:0000256" key="12">
    <source>
        <dbReference type="RuleBase" id="RU363101"/>
    </source>
</evidence>
<evidence type="ECO:0000256" key="5">
    <source>
        <dbReference type="ARBA" id="ARBA00022448"/>
    </source>
</evidence>
<comment type="subcellular location">
    <subcellularLocation>
        <location evidence="2 12">Cell inner membrane</location>
        <topology evidence="2 12">Single-pass membrane protein</topology>
    </subcellularLocation>
</comment>
<comment type="similarity">
    <text evidence="3 12">Belongs to the CcmD/CycX/HelD family.</text>
</comment>
<evidence type="ECO:0000256" key="9">
    <source>
        <dbReference type="ARBA" id="ARBA00022748"/>
    </source>
</evidence>
<dbReference type="AlphaFoldDB" id="A0A1M7N2G9"/>
<evidence type="ECO:0000256" key="1">
    <source>
        <dbReference type="ARBA" id="ARBA00002442"/>
    </source>
</evidence>
<keyword evidence="10 12" id="KW-1133">Transmembrane helix</keyword>
<dbReference type="Proteomes" id="UP000186002">
    <property type="component" value="Unassembled WGS sequence"/>
</dbReference>
<evidence type="ECO:0000256" key="7">
    <source>
        <dbReference type="ARBA" id="ARBA00022519"/>
    </source>
</evidence>
<dbReference type="EMBL" id="FRBW01000004">
    <property type="protein sequence ID" value="SHM97649.1"/>
    <property type="molecule type" value="Genomic_DNA"/>
</dbReference>
<keyword evidence="6 12" id="KW-1003">Cell membrane</keyword>
<name>A0A1M7N2G9_9HYPH</name>